<dbReference type="InterPro" id="IPR003599">
    <property type="entry name" value="Ig_sub"/>
</dbReference>
<evidence type="ECO:0000313" key="3">
    <source>
        <dbReference type="Proteomes" id="UP000694620"/>
    </source>
</evidence>
<dbReference type="InterPro" id="IPR013098">
    <property type="entry name" value="Ig_I-set"/>
</dbReference>
<dbReference type="Gene3D" id="2.60.40.10">
    <property type="entry name" value="Immunoglobulins"/>
    <property type="match status" value="2"/>
</dbReference>
<reference evidence="2" key="3">
    <citation type="submission" date="2025-09" db="UniProtKB">
        <authorList>
            <consortium name="Ensembl"/>
        </authorList>
    </citation>
    <scope>IDENTIFICATION</scope>
</reference>
<dbReference type="SUPFAM" id="SSF48726">
    <property type="entry name" value="Immunoglobulin"/>
    <property type="match status" value="2"/>
</dbReference>
<dbReference type="GO" id="GO:0004674">
    <property type="term" value="F:protein serine/threonine kinase activity"/>
    <property type="evidence" value="ECO:0007669"/>
    <property type="project" value="UniProtKB-KW"/>
</dbReference>
<evidence type="ECO:0000259" key="1">
    <source>
        <dbReference type="PROSITE" id="PS50835"/>
    </source>
</evidence>
<dbReference type="InterPro" id="IPR036179">
    <property type="entry name" value="Ig-like_dom_sf"/>
</dbReference>
<dbReference type="Pfam" id="PF07679">
    <property type="entry name" value="I-set"/>
    <property type="match status" value="1"/>
</dbReference>
<accession>A0A8C4S6N1</accession>
<keyword evidence="3" id="KW-1185">Reference proteome</keyword>
<dbReference type="PANTHER" id="PTHR47633:SF4">
    <property type="entry name" value="MYOPALLADIN ISOFORM X1"/>
    <property type="match status" value="1"/>
</dbReference>
<dbReference type="SMART" id="SM00409">
    <property type="entry name" value="IG"/>
    <property type="match status" value="1"/>
</dbReference>
<reference evidence="2" key="1">
    <citation type="submission" date="2021-06" db="EMBL/GenBank/DDBJ databases">
        <authorList>
            <consortium name="Wellcome Sanger Institute Data Sharing"/>
        </authorList>
    </citation>
    <scope>NUCLEOTIDE SEQUENCE [LARGE SCALE GENOMIC DNA]</scope>
</reference>
<proteinExistence type="predicted"/>
<dbReference type="PANTHER" id="PTHR47633">
    <property type="entry name" value="IMMUNOGLOBULIN"/>
    <property type="match status" value="1"/>
</dbReference>
<name>A0A8C4S6N1_ERPCA</name>
<protein>
    <recommendedName>
        <fullName evidence="1">Ig-like domain-containing protein</fullName>
    </recommendedName>
</protein>
<dbReference type="FunFam" id="2.60.40.10:FF:000779">
    <property type="entry name" value="Titin b"/>
    <property type="match status" value="1"/>
</dbReference>
<reference evidence="2" key="2">
    <citation type="submission" date="2025-08" db="UniProtKB">
        <authorList>
            <consortium name="Ensembl"/>
        </authorList>
    </citation>
    <scope>IDENTIFICATION</scope>
</reference>
<dbReference type="PROSITE" id="PS50835">
    <property type="entry name" value="IG_LIKE"/>
    <property type="match status" value="1"/>
</dbReference>
<dbReference type="InterPro" id="IPR007110">
    <property type="entry name" value="Ig-like_dom"/>
</dbReference>
<sequence>MSFEISSTCSDEVAELERFYTPSSTDNPIPVKSVDSFHTPCGTPEEMPPRFINPIFDLEVPDGMDAVFDCSLTGVPLPKVIWFKDTVPIPKDGRKYIYSSKNNNHILEVRNVCSYDSGMYMCKAVNRAGETTCKHTLIIGSVEPEDHGEYSCLTSNAYGQTSCTAFLEVKTKEIRVITESSSTEVEHKVEIEEIRQPE</sequence>
<dbReference type="Proteomes" id="UP000694620">
    <property type="component" value="Chromosome 8"/>
</dbReference>
<dbReference type="Ensembl" id="ENSECRT00000012259.1">
    <property type="protein sequence ID" value="ENSECRP00000012061.1"/>
    <property type="gene ID" value="ENSECRG00000008044.1"/>
</dbReference>
<dbReference type="InterPro" id="IPR013783">
    <property type="entry name" value="Ig-like_fold"/>
</dbReference>
<organism evidence="2 3">
    <name type="scientific">Erpetoichthys calabaricus</name>
    <name type="common">Rope fish</name>
    <name type="synonym">Calamoichthys calabaricus</name>
    <dbReference type="NCBI Taxonomy" id="27687"/>
    <lineage>
        <taxon>Eukaryota</taxon>
        <taxon>Metazoa</taxon>
        <taxon>Chordata</taxon>
        <taxon>Craniata</taxon>
        <taxon>Vertebrata</taxon>
        <taxon>Euteleostomi</taxon>
        <taxon>Actinopterygii</taxon>
        <taxon>Polypteriformes</taxon>
        <taxon>Polypteridae</taxon>
        <taxon>Erpetoichthys</taxon>
    </lineage>
</organism>
<dbReference type="SMART" id="SM00408">
    <property type="entry name" value="IGc2"/>
    <property type="match status" value="1"/>
</dbReference>
<feature type="domain" description="Ig-like" evidence="1">
    <location>
        <begin position="49"/>
        <end position="168"/>
    </location>
</feature>
<evidence type="ECO:0000313" key="2">
    <source>
        <dbReference type="Ensembl" id="ENSECRP00000012061.1"/>
    </source>
</evidence>
<dbReference type="InterPro" id="IPR003598">
    <property type="entry name" value="Ig_sub2"/>
</dbReference>
<dbReference type="GeneTree" id="ENSGT00940000177836"/>
<dbReference type="AlphaFoldDB" id="A0A8C4S6N1"/>